<dbReference type="OrthoDB" id="9764438at2"/>
<feature type="transmembrane region" description="Helical" evidence="13">
    <location>
        <begin position="424"/>
        <end position="443"/>
    </location>
</feature>
<evidence type="ECO:0000256" key="5">
    <source>
        <dbReference type="ARBA" id="ARBA00022553"/>
    </source>
</evidence>
<dbReference type="InterPro" id="IPR036890">
    <property type="entry name" value="HATPase_C_sf"/>
</dbReference>
<dbReference type="InterPro" id="IPR035965">
    <property type="entry name" value="PAS-like_dom_sf"/>
</dbReference>
<dbReference type="SUPFAM" id="SSF55874">
    <property type="entry name" value="ATPase domain of HSP90 chaperone/DNA topoisomerase II/histidine kinase"/>
    <property type="match status" value="1"/>
</dbReference>
<evidence type="ECO:0000256" key="4">
    <source>
        <dbReference type="ARBA" id="ARBA00012438"/>
    </source>
</evidence>
<feature type="transmembrane region" description="Helical" evidence="13">
    <location>
        <begin position="32"/>
        <end position="58"/>
    </location>
</feature>
<dbReference type="PROSITE" id="PS50110">
    <property type="entry name" value="RESPONSE_REGULATORY"/>
    <property type="match status" value="1"/>
</dbReference>
<evidence type="ECO:0000256" key="12">
    <source>
        <dbReference type="SAM" id="Coils"/>
    </source>
</evidence>
<dbReference type="PROSITE" id="PS50283">
    <property type="entry name" value="NA_SOLUT_SYMP_3"/>
    <property type="match status" value="1"/>
</dbReference>
<dbReference type="PROSITE" id="PS50109">
    <property type="entry name" value="HIS_KIN"/>
    <property type="match status" value="1"/>
</dbReference>
<dbReference type="InterPro" id="IPR001734">
    <property type="entry name" value="Na/solute_symporter"/>
</dbReference>
<dbReference type="RefSeq" id="WP_123591257.1">
    <property type="nucleotide sequence ID" value="NZ_AYKF01000085.1"/>
</dbReference>
<feature type="coiled-coil region" evidence="12">
    <location>
        <begin position="797"/>
        <end position="859"/>
    </location>
</feature>
<feature type="domain" description="Histidine kinase" evidence="14">
    <location>
        <begin position="866"/>
        <end position="1078"/>
    </location>
</feature>
<dbReference type="GO" id="GO:0000155">
    <property type="term" value="F:phosphorelay sensor kinase activity"/>
    <property type="evidence" value="ECO:0007669"/>
    <property type="project" value="InterPro"/>
</dbReference>
<dbReference type="CDD" id="cd00075">
    <property type="entry name" value="HATPase"/>
    <property type="match status" value="1"/>
</dbReference>
<evidence type="ECO:0000256" key="7">
    <source>
        <dbReference type="ARBA" id="ARBA00022692"/>
    </source>
</evidence>
<dbReference type="AlphaFoldDB" id="A0A423PST7"/>
<protein>
    <recommendedName>
        <fullName evidence="4">histidine kinase</fullName>
        <ecNumber evidence="4">2.7.13.3</ecNumber>
    </recommendedName>
</protein>
<dbReference type="InterPro" id="IPR011006">
    <property type="entry name" value="CheY-like_superfamily"/>
</dbReference>
<organism evidence="16 17">
    <name type="scientific">Salinisphaera orenii YIM 95161</name>
    <dbReference type="NCBI Taxonomy" id="1051139"/>
    <lineage>
        <taxon>Bacteria</taxon>
        <taxon>Pseudomonadati</taxon>
        <taxon>Pseudomonadota</taxon>
        <taxon>Gammaproteobacteria</taxon>
        <taxon>Salinisphaerales</taxon>
        <taxon>Salinisphaeraceae</taxon>
        <taxon>Salinisphaera</taxon>
    </lineage>
</organism>
<dbReference type="CDD" id="cd10322">
    <property type="entry name" value="SLC5sbd"/>
    <property type="match status" value="1"/>
</dbReference>
<comment type="similarity">
    <text evidence="3">Belongs to the sodium:solute symporter (SSF) (TC 2.A.21) family.</text>
</comment>
<dbReference type="Gene3D" id="1.20.1730.10">
    <property type="entry name" value="Sodium/glucose cotransporter"/>
    <property type="match status" value="1"/>
</dbReference>
<feature type="transmembrane region" description="Helical" evidence="13">
    <location>
        <begin position="449"/>
        <end position="473"/>
    </location>
</feature>
<evidence type="ECO:0000256" key="10">
    <source>
        <dbReference type="ARBA" id="ARBA00023136"/>
    </source>
</evidence>
<comment type="catalytic activity">
    <reaction evidence="1">
        <text>ATP + protein L-histidine = ADP + protein N-phospho-L-histidine.</text>
        <dbReference type="EC" id="2.7.13.3"/>
    </reaction>
</comment>
<dbReference type="Proteomes" id="UP000285123">
    <property type="component" value="Unassembled WGS sequence"/>
</dbReference>
<dbReference type="Pfam" id="PF00072">
    <property type="entry name" value="Response_reg"/>
    <property type="match status" value="1"/>
</dbReference>
<dbReference type="Gene3D" id="1.10.287.130">
    <property type="match status" value="1"/>
</dbReference>
<dbReference type="PANTHER" id="PTHR43047">
    <property type="entry name" value="TWO-COMPONENT HISTIDINE PROTEIN KINASE"/>
    <property type="match status" value="1"/>
</dbReference>
<dbReference type="SUPFAM" id="SSF55785">
    <property type="entry name" value="PYP-like sensor domain (PAS domain)"/>
    <property type="match status" value="1"/>
</dbReference>
<dbReference type="Pfam" id="PF02518">
    <property type="entry name" value="HATPase_c"/>
    <property type="match status" value="1"/>
</dbReference>
<dbReference type="Gene3D" id="3.30.450.20">
    <property type="entry name" value="PAS domain"/>
    <property type="match status" value="1"/>
</dbReference>
<dbReference type="SUPFAM" id="SSF52172">
    <property type="entry name" value="CheY-like"/>
    <property type="match status" value="1"/>
</dbReference>
<dbReference type="InterPro" id="IPR038377">
    <property type="entry name" value="Na/Glc_symporter_sf"/>
</dbReference>
<dbReference type="Pfam" id="PF00512">
    <property type="entry name" value="HisKA"/>
    <property type="match status" value="1"/>
</dbReference>
<dbReference type="Pfam" id="PF12860">
    <property type="entry name" value="PAS_7"/>
    <property type="match status" value="1"/>
</dbReference>
<feature type="transmembrane region" description="Helical" evidence="13">
    <location>
        <begin position="149"/>
        <end position="167"/>
    </location>
</feature>
<evidence type="ECO:0000259" key="15">
    <source>
        <dbReference type="PROSITE" id="PS50110"/>
    </source>
</evidence>
<dbReference type="CDD" id="cd00130">
    <property type="entry name" value="PAS"/>
    <property type="match status" value="1"/>
</dbReference>
<dbReference type="InterPro" id="IPR003661">
    <property type="entry name" value="HisK_dim/P_dom"/>
</dbReference>
<dbReference type="SMART" id="SM00387">
    <property type="entry name" value="HATPase_c"/>
    <property type="match status" value="1"/>
</dbReference>
<feature type="modified residue" description="4-aspartylphosphate" evidence="11">
    <location>
        <position position="1150"/>
    </location>
</feature>
<feature type="transmembrane region" description="Helical" evidence="13">
    <location>
        <begin position="101"/>
        <end position="120"/>
    </location>
</feature>
<keyword evidence="8 16" id="KW-0418">Kinase</keyword>
<dbReference type="GO" id="GO:0005886">
    <property type="term" value="C:plasma membrane"/>
    <property type="evidence" value="ECO:0007669"/>
    <property type="project" value="TreeGrafter"/>
</dbReference>
<keyword evidence="9 13" id="KW-1133">Transmembrane helix</keyword>
<reference evidence="16 17" key="1">
    <citation type="submission" date="2013-10" db="EMBL/GenBank/DDBJ databases">
        <title>Salinisphaera halophila YIM 95161 Genome Sequencing.</title>
        <authorList>
            <person name="Lai Q."/>
            <person name="Li C."/>
            <person name="Shao Z."/>
        </authorList>
    </citation>
    <scope>NUCLEOTIDE SEQUENCE [LARGE SCALE GENOMIC DNA]</scope>
    <source>
        <strain evidence="16 17">YIM 95161</strain>
    </source>
</reference>
<evidence type="ECO:0000256" key="13">
    <source>
        <dbReference type="SAM" id="Phobius"/>
    </source>
</evidence>
<feature type="transmembrane region" description="Helical" evidence="13">
    <location>
        <begin position="480"/>
        <end position="498"/>
    </location>
</feature>
<dbReference type="Gene3D" id="3.30.565.10">
    <property type="entry name" value="Histidine kinase-like ATPase, C-terminal domain"/>
    <property type="match status" value="1"/>
</dbReference>
<dbReference type="SMART" id="SM00388">
    <property type="entry name" value="HisKA"/>
    <property type="match status" value="1"/>
</dbReference>
<dbReference type="InterPro" id="IPR001789">
    <property type="entry name" value="Sig_transdc_resp-reg_receiver"/>
</dbReference>
<evidence type="ECO:0000256" key="3">
    <source>
        <dbReference type="ARBA" id="ARBA00006434"/>
    </source>
</evidence>
<dbReference type="FunFam" id="3.30.565.10:FF:000049">
    <property type="entry name" value="Two-component sensor histidine kinase"/>
    <property type="match status" value="1"/>
</dbReference>
<dbReference type="SUPFAM" id="SSF47384">
    <property type="entry name" value="Homodimeric domain of signal transducing histidine kinase"/>
    <property type="match status" value="1"/>
</dbReference>
<comment type="caution">
    <text evidence="16">The sequence shown here is derived from an EMBL/GenBank/DDBJ whole genome shotgun (WGS) entry which is preliminary data.</text>
</comment>
<evidence type="ECO:0000259" key="14">
    <source>
        <dbReference type="PROSITE" id="PS50109"/>
    </source>
</evidence>
<dbReference type="PRINTS" id="PR00344">
    <property type="entry name" value="BCTRLSENSOR"/>
</dbReference>
<comment type="subcellular location">
    <subcellularLocation>
        <location evidence="2">Membrane</location>
        <topology evidence="2">Multi-pass membrane protein</topology>
    </subcellularLocation>
</comment>
<dbReference type="EC" id="2.7.13.3" evidence="4"/>
<feature type="transmembrane region" description="Helical" evidence="13">
    <location>
        <begin position="199"/>
        <end position="216"/>
    </location>
</feature>
<evidence type="ECO:0000256" key="9">
    <source>
        <dbReference type="ARBA" id="ARBA00022989"/>
    </source>
</evidence>
<dbReference type="InterPro" id="IPR000014">
    <property type="entry name" value="PAS"/>
</dbReference>
<dbReference type="InterPro" id="IPR004358">
    <property type="entry name" value="Sig_transdc_His_kin-like_C"/>
</dbReference>
<keyword evidence="5 11" id="KW-0597">Phosphoprotein</keyword>
<dbReference type="InterPro" id="IPR005467">
    <property type="entry name" value="His_kinase_dom"/>
</dbReference>
<evidence type="ECO:0000256" key="8">
    <source>
        <dbReference type="ARBA" id="ARBA00022777"/>
    </source>
</evidence>
<evidence type="ECO:0000256" key="2">
    <source>
        <dbReference type="ARBA" id="ARBA00004141"/>
    </source>
</evidence>
<dbReference type="EMBL" id="AYKF01000085">
    <property type="protein sequence ID" value="ROO28653.1"/>
    <property type="molecule type" value="Genomic_DNA"/>
</dbReference>
<name>A0A423PST7_9GAMM</name>
<feature type="domain" description="Response regulatory" evidence="15">
    <location>
        <begin position="1102"/>
        <end position="1215"/>
    </location>
</feature>
<evidence type="ECO:0000313" key="16">
    <source>
        <dbReference type="EMBL" id="ROO28653.1"/>
    </source>
</evidence>
<dbReference type="SMART" id="SM00448">
    <property type="entry name" value="REC"/>
    <property type="match status" value="1"/>
</dbReference>
<keyword evidence="10 13" id="KW-0472">Membrane</keyword>
<evidence type="ECO:0000256" key="6">
    <source>
        <dbReference type="ARBA" id="ARBA00022679"/>
    </source>
</evidence>
<dbReference type="CDD" id="cd00156">
    <property type="entry name" value="REC"/>
    <property type="match status" value="1"/>
</dbReference>
<keyword evidence="7 13" id="KW-0812">Transmembrane</keyword>
<dbReference type="GO" id="GO:0022857">
    <property type="term" value="F:transmembrane transporter activity"/>
    <property type="evidence" value="ECO:0007669"/>
    <property type="project" value="InterPro"/>
</dbReference>
<feature type="transmembrane region" description="Helical" evidence="13">
    <location>
        <begin position="70"/>
        <end position="89"/>
    </location>
</feature>
<feature type="transmembrane region" description="Helical" evidence="13">
    <location>
        <begin position="282"/>
        <end position="299"/>
    </location>
</feature>
<evidence type="ECO:0000256" key="11">
    <source>
        <dbReference type="PROSITE-ProRule" id="PRU00169"/>
    </source>
</evidence>
<keyword evidence="6" id="KW-0808">Transferase</keyword>
<dbReference type="CDD" id="cd00082">
    <property type="entry name" value="HisKA"/>
    <property type="match status" value="1"/>
</dbReference>
<dbReference type="PANTHER" id="PTHR43047:SF9">
    <property type="entry name" value="HISTIDINE KINASE"/>
    <property type="match status" value="1"/>
</dbReference>
<proteinExistence type="inferred from homology"/>
<gene>
    <name evidence="16" type="ORF">SAHL_09910</name>
</gene>
<feature type="transmembrane region" description="Helical" evidence="13">
    <location>
        <begin position="228"/>
        <end position="255"/>
    </location>
</feature>
<keyword evidence="12" id="KW-0175">Coiled coil</keyword>
<dbReference type="GO" id="GO:0009927">
    <property type="term" value="F:histidine phosphotransfer kinase activity"/>
    <property type="evidence" value="ECO:0007669"/>
    <property type="project" value="TreeGrafter"/>
</dbReference>
<sequence length="1222" mass="132380">MRGIIWAASVACSPQAARTPTRRAADAPRGRIAIVSAWVLIALSLIYISILFAIAYAADRRGRLQKRPGPRPVVYALSLAVYCTSWTFFGNVGSAATEGWTYLPIYLGPMAALLVFSPVLRKMLLISRQQNTTSIADFIAARYGKSQGLAALISAIALLVVLPYIALQLKALTMSFNTLTQGARVSTVVEAPDAPWVDTGLYVAILMAAFSIVFGTRHVNPRESHQGLIHAIAFESIVKLVAFLAVGLFVVYGMFNGLDDLFRQAGTVSAFNDLFDQPLIDARFVTTSILAVAAIFCLPRQFHVGVVENTDTRDLVTARWLFPLYLFLMSLFVVPLAAAGLVLFAPGEVNPDRFVLALPLEAGAESIALLGYVGGVSAGTSMVIMATVTLATMLCNEVVVPLAMRIPRLGFIGNPDLSRSLLRIRRILIAVILVLAWCCYRLFGTTEALASIGLLSFAGVALFLPPLIGGLYLRRIGRKGVFAGLVAGLAVWLYTLVLPNLASVGWFDSAWMATGPLGISWLTPQALFGYDFGDTLTHGVFWILAADIAVMAAVSLNTPTTLIERAQAIAFVDLGIPRANPRPVDDRQPAIRVAELEVLLQRFLGPQAARAALDEYAGRHDRDLLSNQLVDASLLQFAERRLAGVVGSASARLMLASGLRQRDLAIDDMVRLLDRTADAVQFNRSVLQAALENIDQGISVIDQDLRLVAWNSRYLELFEYPPGLVRTGRPVADLIRFNAMRGECGPGPVEEHVRKRLAHMREGRPHRFERHRHNDTVLQMTGNPMPGGGFVTTFNDITAFKQTEAALTRANEELEARVAERTAALSRANEGLRRENDQRAAAQRAAVDARREAERANQSKTRFLAAASHDLLQPLNAARLFAASAVEDGGTDRAQALTHIQASLESAQALLEPLLDISKFDAGAWETNEIDFPLARILEPLTVEFDALARQAGLTLRSVPSGCWVHSDPTLLRRILQNFLSNAVRYTPDGRVLIGVRREAETVRIEVWDTGPGIANDQLASIFDEFQRGASSTASGERGLGLGLSLADRMARLLGHTIDVRSSVGRGTRFCIRVARVAPHESTAATTLDETPTADAALAAHQVLCVDDDSASLDAMTGLLERWHIECITAPAEDAAAVLGDEPMDAAILDYDLGPDAPDGLELAERLRAVRDVPCLLVTANRDRAIAARARALGVTVLYKPLAPAKLRAALSQATRGAAREA</sequence>
<dbReference type="Gene3D" id="3.40.50.2300">
    <property type="match status" value="1"/>
</dbReference>
<dbReference type="InterPro" id="IPR003594">
    <property type="entry name" value="HATPase_dom"/>
</dbReference>
<evidence type="ECO:0000256" key="1">
    <source>
        <dbReference type="ARBA" id="ARBA00000085"/>
    </source>
</evidence>
<feature type="transmembrane region" description="Helical" evidence="13">
    <location>
        <begin position="320"/>
        <end position="345"/>
    </location>
</feature>
<dbReference type="InterPro" id="IPR036097">
    <property type="entry name" value="HisK_dim/P_sf"/>
</dbReference>
<evidence type="ECO:0000313" key="17">
    <source>
        <dbReference type="Proteomes" id="UP000285123"/>
    </source>
</evidence>
<accession>A0A423PST7</accession>